<proteinExistence type="predicted"/>
<evidence type="ECO:0000313" key="2">
    <source>
        <dbReference type="EMBL" id="SIN90496.1"/>
    </source>
</evidence>
<name>A0A1N6F5L6_9PROT</name>
<gene>
    <name evidence="2" type="ORF">SAMN02743940_0099</name>
</gene>
<evidence type="ECO:0000256" key="1">
    <source>
        <dbReference type="SAM" id="SignalP"/>
    </source>
</evidence>
<dbReference type="Proteomes" id="UP000185062">
    <property type="component" value="Unassembled WGS sequence"/>
</dbReference>
<organism evidence="2 3">
    <name type="scientific">Nitrosomonas cryotolerans ATCC 49181</name>
    <dbReference type="NCBI Taxonomy" id="1131553"/>
    <lineage>
        <taxon>Bacteria</taxon>
        <taxon>Pseudomonadati</taxon>
        <taxon>Pseudomonadota</taxon>
        <taxon>Betaproteobacteria</taxon>
        <taxon>Nitrosomonadales</taxon>
        <taxon>Nitrosomonadaceae</taxon>
        <taxon>Nitrosomonas</taxon>
    </lineage>
</organism>
<feature type="signal peptide" evidence="1">
    <location>
        <begin position="1"/>
        <end position="19"/>
    </location>
</feature>
<feature type="chain" id="PRO_5009935835" evidence="1">
    <location>
        <begin position="20"/>
        <end position="132"/>
    </location>
</feature>
<dbReference type="STRING" id="44575.SAMN05216419_101437"/>
<dbReference type="EMBL" id="FSRO01000001">
    <property type="protein sequence ID" value="SIN90496.1"/>
    <property type="molecule type" value="Genomic_DNA"/>
</dbReference>
<dbReference type="AlphaFoldDB" id="A0A1N6F5L6"/>
<keyword evidence="1" id="KW-0732">Signal</keyword>
<dbReference type="RefSeq" id="WP_028461512.1">
    <property type="nucleotide sequence ID" value="NZ_FSRO01000001.1"/>
</dbReference>
<protein>
    <submittedName>
        <fullName evidence="2">Uncharacterized protein</fullName>
    </submittedName>
</protein>
<evidence type="ECO:0000313" key="3">
    <source>
        <dbReference type="Proteomes" id="UP000185062"/>
    </source>
</evidence>
<reference evidence="2 3" key="1">
    <citation type="submission" date="2016-12" db="EMBL/GenBank/DDBJ databases">
        <authorList>
            <person name="Song W.-J."/>
            <person name="Kurnit D.M."/>
        </authorList>
    </citation>
    <scope>NUCLEOTIDE SEQUENCE [LARGE SCALE GENOMIC DNA]</scope>
    <source>
        <strain evidence="2 3">ATCC 49181</strain>
    </source>
</reference>
<dbReference type="eggNOG" id="ENOG50315SQ">
    <property type="taxonomic scope" value="Bacteria"/>
</dbReference>
<accession>A0A1N6F5L6</accession>
<keyword evidence="3" id="KW-1185">Reference proteome</keyword>
<sequence>MKKILFFLLLLLVPVSGWADTNDPIRRLEQALARIQQEEQSTYQQFLMVQELRRNAMQAEQEFPVSIPPSGSMISSPIINYDDLVKRKRENNARIEQYTVDLEHLYIRHRELGDERKALVEQLGQLLQKPAE</sequence>